<evidence type="ECO:0000313" key="3">
    <source>
        <dbReference type="Proteomes" id="UP000324222"/>
    </source>
</evidence>
<organism evidence="2 3">
    <name type="scientific">Portunus trituberculatus</name>
    <name type="common">Swimming crab</name>
    <name type="synonym">Neptunus trituberculatus</name>
    <dbReference type="NCBI Taxonomy" id="210409"/>
    <lineage>
        <taxon>Eukaryota</taxon>
        <taxon>Metazoa</taxon>
        <taxon>Ecdysozoa</taxon>
        <taxon>Arthropoda</taxon>
        <taxon>Crustacea</taxon>
        <taxon>Multicrustacea</taxon>
        <taxon>Malacostraca</taxon>
        <taxon>Eumalacostraca</taxon>
        <taxon>Eucarida</taxon>
        <taxon>Decapoda</taxon>
        <taxon>Pleocyemata</taxon>
        <taxon>Brachyura</taxon>
        <taxon>Eubrachyura</taxon>
        <taxon>Portunoidea</taxon>
        <taxon>Portunidae</taxon>
        <taxon>Portuninae</taxon>
        <taxon>Portunus</taxon>
    </lineage>
</organism>
<reference evidence="2 3" key="1">
    <citation type="submission" date="2019-05" db="EMBL/GenBank/DDBJ databases">
        <title>Another draft genome of Portunus trituberculatus and its Hox gene families provides insights of decapod evolution.</title>
        <authorList>
            <person name="Jeong J.-H."/>
            <person name="Song I."/>
            <person name="Kim S."/>
            <person name="Choi T."/>
            <person name="Kim D."/>
            <person name="Ryu S."/>
            <person name="Kim W."/>
        </authorList>
    </citation>
    <scope>NUCLEOTIDE SEQUENCE [LARGE SCALE GENOMIC DNA]</scope>
    <source>
        <tissue evidence="2">Muscle</tissue>
    </source>
</reference>
<dbReference type="EMBL" id="VSRR010007670">
    <property type="protein sequence ID" value="MPC47321.1"/>
    <property type="molecule type" value="Genomic_DNA"/>
</dbReference>
<evidence type="ECO:0000256" key="1">
    <source>
        <dbReference type="SAM" id="MobiDB-lite"/>
    </source>
</evidence>
<keyword evidence="3" id="KW-1185">Reference proteome</keyword>
<dbReference type="Proteomes" id="UP000324222">
    <property type="component" value="Unassembled WGS sequence"/>
</dbReference>
<evidence type="ECO:0000313" key="2">
    <source>
        <dbReference type="EMBL" id="MPC47321.1"/>
    </source>
</evidence>
<dbReference type="AlphaFoldDB" id="A0A5B7FJ14"/>
<name>A0A5B7FJ14_PORTR</name>
<proteinExistence type="predicted"/>
<accession>A0A5B7FJ14</accession>
<feature type="region of interest" description="Disordered" evidence="1">
    <location>
        <begin position="1"/>
        <end position="24"/>
    </location>
</feature>
<gene>
    <name evidence="2" type="ORF">E2C01_041063</name>
</gene>
<sequence length="66" mass="7275">MSRAGLRVVLPPHLGRGPSPTPETRHRLQFTQMTRCSSSSVASSCPNRFPINQLGGRLRPLNSSIY</sequence>
<comment type="caution">
    <text evidence="2">The sequence shown here is derived from an EMBL/GenBank/DDBJ whole genome shotgun (WGS) entry which is preliminary data.</text>
</comment>
<protein>
    <submittedName>
        <fullName evidence="2">Uncharacterized protein</fullName>
    </submittedName>
</protein>